<reference evidence="2 3" key="1">
    <citation type="submission" date="2019-06" db="EMBL/GenBank/DDBJ databases">
        <title>A novel bacterium of genus Marinomonas, isolated from coastal sand.</title>
        <authorList>
            <person name="Huang H."/>
            <person name="Mo K."/>
            <person name="Hu Y."/>
        </authorList>
    </citation>
    <scope>NUCLEOTIDE SEQUENCE [LARGE SCALE GENOMIC DNA]</scope>
    <source>
        <strain evidence="2 3">HB171799</strain>
    </source>
</reference>
<dbReference type="OrthoDB" id="5738125at2"/>
<accession>A0A501WUZ5</accession>
<feature type="transmembrane region" description="Helical" evidence="1">
    <location>
        <begin position="102"/>
        <end position="123"/>
    </location>
</feature>
<keyword evidence="1" id="KW-0812">Transmembrane</keyword>
<evidence type="ECO:0000313" key="2">
    <source>
        <dbReference type="EMBL" id="TPE51994.1"/>
    </source>
</evidence>
<comment type="caution">
    <text evidence="2">The sequence shown here is derived from an EMBL/GenBank/DDBJ whole genome shotgun (WGS) entry which is preliminary data.</text>
</comment>
<protein>
    <submittedName>
        <fullName evidence="2">DUF2069 domain-containing protein</fullName>
    </submittedName>
</protein>
<dbReference type="RefSeq" id="WP_140588413.1">
    <property type="nucleotide sequence ID" value="NZ_VFRR01000013.1"/>
</dbReference>
<name>A0A501WUZ5_9GAMM</name>
<feature type="transmembrane region" description="Helical" evidence="1">
    <location>
        <begin position="25"/>
        <end position="44"/>
    </location>
</feature>
<evidence type="ECO:0000256" key="1">
    <source>
        <dbReference type="SAM" id="Phobius"/>
    </source>
</evidence>
<dbReference type="AlphaFoldDB" id="A0A501WUZ5"/>
<keyword evidence="1" id="KW-0472">Membrane</keyword>
<keyword evidence="1" id="KW-1133">Transmembrane helix</keyword>
<sequence>MAKREFISAPEQLYYSDLCHRYLPILRLNLLALGAAVASFQLLIKDIPLQHPALFLLFSLTPLLLATFAVWRGSYRGAIWTCFISMFYFMAGVLNWTHPKDWAFGTSETLLSVMLFSLSLYYARWKGFSELPVK</sequence>
<keyword evidence="3" id="KW-1185">Reference proteome</keyword>
<dbReference type="Pfam" id="PF09842">
    <property type="entry name" value="DUF2069"/>
    <property type="match status" value="1"/>
</dbReference>
<dbReference type="InterPro" id="IPR018643">
    <property type="entry name" value="DUF2069_membrane"/>
</dbReference>
<organism evidence="2 3">
    <name type="scientific">Maribrevibacterium harenarium</name>
    <dbReference type="NCBI Taxonomy" id="2589817"/>
    <lineage>
        <taxon>Bacteria</taxon>
        <taxon>Pseudomonadati</taxon>
        <taxon>Pseudomonadota</taxon>
        <taxon>Gammaproteobacteria</taxon>
        <taxon>Oceanospirillales</taxon>
        <taxon>Oceanospirillaceae</taxon>
        <taxon>Maribrevibacterium</taxon>
    </lineage>
</organism>
<dbReference type="EMBL" id="VFRR01000013">
    <property type="protein sequence ID" value="TPE51994.1"/>
    <property type="molecule type" value="Genomic_DNA"/>
</dbReference>
<proteinExistence type="predicted"/>
<feature type="transmembrane region" description="Helical" evidence="1">
    <location>
        <begin position="78"/>
        <end position="96"/>
    </location>
</feature>
<feature type="transmembrane region" description="Helical" evidence="1">
    <location>
        <begin position="50"/>
        <end position="71"/>
    </location>
</feature>
<dbReference type="Proteomes" id="UP000315901">
    <property type="component" value="Unassembled WGS sequence"/>
</dbReference>
<evidence type="ECO:0000313" key="3">
    <source>
        <dbReference type="Proteomes" id="UP000315901"/>
    </source>
</evidence>
<gene>
    <name evidence="2" type="ORF">FJM67_08465</name>
</gene>